<dbReference type="NCBIfam" id="TIGR01494">
    <property type="entry name" value="ATPase_P-type"/>
    <property type="match status" value="1"/>
</dbReference>
<dbReference type="CDD" id="cd00371">
    <property type="entry name" value="HMA"/>
    <property type="match status" value="1"/>
</dbReference>
<dbReference type="InterPro" id="IPR027256">
    <property type="entry name" value="P-typ_ATPase_IB"/>
</dbReference>
<dbReference type="AlphaFoldDB" id="A0A8K0WUR7"/>
<evidence type="ECO:0000256" key="8">
    <source>
        <dbReference type="SAM" id="MobiDB-lite"/>
    </source>
</evidence>
<dbReference type="InterPro" id="IPR036412">
    <property type="entry name" value="HAD-like_sf"/>
</dbReference>
<dbReference type="Gene3D" id="3.40.50.1000">
    <property type="entry name" value="HAD superfamily/HAD-like"/>
    <property type="match status" value="1"/>
</dbReference>
<evidence type="ECO:0000256" key="7">
    <source>
        <dbReference type="RuleBase" id="RU362081"/>
    </source>
</evidence>
<dbReference type="FunFam" id="2.70.150.10:FF:000002">
    <property type="entry name" value="Copper-transporting ATPase 1, putative"/>
    <property type="match status" value="1"/>
</dbReference>
<name>A0A8K0WUR7_9HYPO</name>
<comment type="caution">
    <text evidence="10">The sequence shown here is derived from an EMBL/GenBank/DDBJ whole genome shotgun (WGS) entry which is preliminary data.</text>
</comment>
<dbReference type="SFLD" id="SFLDG00002">
    <property type="entry name" value="C1.7:_P-type_atpase_like"/>
    <property type="match status" value="1"/>
</dbReference>
<dbReference type="NCBIfam" id="TIGR01511">
    <property type="entry name" value="ATPase-IB1_Cu"/>
    <property type="match status" value="1"/>
</dbReference>
<feature type="region of interest" description="Disordered" evidence="8">
    <location>
        <begin position="255"/>
        <end position="284"/>
    </location>
</feature>
<dbReference type="NCBIfam" id="TIGR01525">
    <property type="entry name" value="ATPase-IB_hvy"/>
    <property type="match status" value="1"/>
</dbReference>
<feature type="compositionally biased region" description="Basic residues" evidence="8">
    <location>
        <begin position="271"/>
        <end position="284"/>
    </location>
</feature>
<keyword evidence="7" id="KW-0067">ATP-binding</keyword>
<keyword evidence="11" id="KW-1185">Reference proteome</keyword>
<comment type="subcellular location">
    <subcellularLocation>
        <location evidence="1 7">Membrane</location>
    </subcellularLocation>
</comment>
<feature type="transmembrane region" description="Helical" evidence="7">
    <location>
        <begin position="1093"/>
        <end position="1114"/>
    </location>
</feature>
<dbReference type="InterPro" id="IPR017969">
    <property type="entry name" value="Heavy-metal-associated_CS"/>
</dbReference>
<dbReference type="InterPro" id="IPR059000">
    <property type="entry name" value="ATPase_P-type_domA"/>
</dbReference>
<evidence type="ECO:0000256" key="1">
    <source>
        <dbReference type="ARBA" id="ARBA00004370"/>
    </source>
</evidence>
<dbReference type="InterPro" id="IPR023214">
    <property type="entry name" value="HAD_sf"/>
</dbReference>
<dbReference type="GO" id="GO:0016020">
    <property type="term" value="C:membrane"/>
    <property type="evidence" value="ECO:0007669"/>
    <property type="project" value="UniProtKB-SubCell"/>
</dbReference>
<dbReference type="Pfam" id="PF00122">
    <property type="entry name" value="E1-E2_ATPase"/>
    <property type="match status" value="1"/>
</dbReference>
<keyword evidence="3 7" id="KW-0479">Metal-binding</keyword>
<keyword evidence="4" id="KW-1278">Translocase</keyword>
<dbReference type="GO" id="GO:0016887">
    <property type="term" value="F:ATP hydrolysis activity"/>
    <property type="evidence" value="ECO:0007669"/>
    <property type="project" value="InterPro"/>
</dbReference>
<dbReference type="InterPro" id="IPR023298">
    <property type="entry name" value="ATPase_P-typ_TM_dom_sf"/>
</dbReference>
<evidence type="ECO:0000313" key="10">
    <source>
        <dbReference type="EMBL" id="KAH7324303.1"/>
    </source>
</evidence>
<keyword evidence="2 7" id="KW-0812">Transmembrane</keyword>
<dbReference type="SFLD" id="SFLDS00003">
    <property type="entry name" value="Haloacid_Dehalogenase"/>
    <property type="match status" value="1"/>
</dbReference>
<feature type="transmembrane region" description="Helical" evidence="7">
    <location>
        <begin position="596"/>
        <end position="619"/>
    </location>
</feature>
<comment type="similarity">
    <text evidence="7">Belongs to the cation transport ATPase (P-type) (TC 3.A.3) family. Type IB subfamily.</text>
</comment>
<evidence type="ECO:0000256" key="3">
    <source>
        <dbReference type="ARBA" id="ARBA00022723"/>
    </source>
</evidence>
<keyword evidence="5 7" id="KW-1133">Transmembrane helix</keyword>
<dbReference type="Proteomes" id="UP000813444">
    <property type="component" value="Unassembled WGS sequence"/>
</dbReference>
<feature type="transmembrane region" description="Helical" evidence="7">
    <location>
        <begin position="746"/>
        <end position="767"/>
    </location>
</feature>
<dbReference type="InterPro" id="IPR001757">
    <property type="entry name" value="P_typ_ATPase"/>
</dbReference>
<feature type="transmembrane region" description="Helical" evidence="7">
    <location>
        <begin position="1120"/>
        <end position="1142"/>
    </location>
</feature>
<dbReference type="Gene3D" id="2.70.150.10">
    <property type="entry name" value="Calcium-transporting ATPase, cytoplasmic transduction domain A"/>
    <property type="match status" value="1"/>
</dbReference>
<dbReference type="Pfam" id="PF00403">
    <property type="entry name" value="HMA"/>
    <property type="match status" value="1"/>
</dbReference>
<dbReference type="PROSITE" id="PS50846">
    <property type="entry name" value="HMA_2"/>
    <property type="match status" value="1"/>
</dbReference>
<evidence type="ECO:0000259" key="9">
    <source>
        <dbReference type="PROSITE" id="PS50846"/>
    </source>
</evidence>
<dbReference type="Gene3D" id="3.40.1110.10">
    <property type="entry name" value="Calcium-transporting ATPase, cytoplasmic domain N"/>
    <property type="match status" value="1"/>
</dbReference>
<feature type="transmembrane region" description="Helical" evidence="7">
    <location>
        <begin position="563"/>
        <end position="584"/>
    </location>
</feature>
<dbReference type="SUPFAM" id="SSF56784">
    <property type="entry name" value="HAD-like"/>
    <property type="match status" value="1"/>
</dbReference>
<dbReference type="Gene3D" id="3.30.70.100">
    <property type="match status" value="1"/>
</dbReference>
<evidence type="ECO:0000256" key="2">
    <source>
        <dbReference type="ARBA" id="ARBA00022692"/>
    </source>
</evidence>
<dbReference type="InterPro" id="IPR044492">
    <property type="entry name" value="P_typ_ATPase_HD_dom"/>
</dbReference>
<dbReference type="Pfam" id="PF24534">
    <property type="entry name" value="HMA_PCA1"/>
    <property type="match status" value="1"/>
</dbReference>
<dbReference type="SFLD" id="SFLDF00027">
    <property type="entry name" value="p-type_atpase"/>
    <property type="match status" value="1"/>
</dbReference>
<dbReference type="GO" id="GO:0046872">
    <property type="term" value="F:metal ion binding"/>
    <property type="evidence" value="ECO:0007669"/>
    <property type="project" value="UniProtKB-KW"/>
</dbReference>
<evidence type="ECO:0000256" key="4">
    <source>
        <dbReference type="ARBA" id="ARBA00022967"/>
    </source>
</evidence>
<dbReference type="PROSITE" id="PS01047">
    <property type="entry name" value="HMA_1"/>
    <property type="match status" value="1"/>
</dbReference>
<dbReference type="PANTHER" id="PTHR46594">
    <property type="entry name" value="P-TYPE CATION-TRANSPORTING ATPASE"/>
    <property type="match status" value="1"/>
</dbReference>
<organism evidence="10 11">
    <name type="scientific">Stachybotrys elegans</name>
    <dbReference type="NCBI Taxonomy" id="80388"/>
    <lineage>
        <taxon>Eukaryota</taxon>
        <taxon>Fungi</taxon>
        <taxon>Dikarya</taxon>
        <taxon>Ascomycota</taxon>
        <taxon>Pezizomycotina</taxon>
        <taxon>Sordariomycetes</taxon>
        <taxon>Hypocreomycetidae</taxon>
        <taxon>Hypocreales</taxon>
        <taxon>Stachybotryaceae</taxon>
        <taxon>Stachybotrys</taxon>
    </lineage>
</organism>
<keyword evidence="6 7" id="KW-0472">Membrane</keyword>
<evidence type="ECO:0000256" key="6">
    <source>
        <dbReference type="ARBA" id="ARBA00023136"/>
    </source>
</evidence>
<keyword evidence="7" id="KW-0547">Nucleotide-binding</keyword>
<reference evidence="10" key="1">
    <citation type="journal article" date="2021" name="Nat. Commun.">
        <title>Genetic determinants of endophytism in the Arabidopsis root mycobiome.</title>
        <authorList>
            <person name="Mesny F."/>
            <person name="Miyauchi S."/>
            <person name="Thiergart T."/>
            <person name="Pickel B."/>
            <person name="Atanasova L."/>
            <person name="Karlsson M."/>
            <person name="Huettel B."/>
            <person name="Barry K.W."/>
            <person name="Haridas S."/>
            <person name="Chen C."/>
            <person name="Bauer D."/>
            <person name="Andreopoulos W."/>
            <person name="Pangilinan J."/>
            <person name="LaButti K."/>
            <person name="Riley R."/>
            <person name="Lipzen A."/>
            <person name="Clum A."/>
            <person name="Drula E."/>
            <person name="Henrissat B."/>
            <person name="Kohler A."/>
            <person name="Grigoriev I.V."/>
            <person name="Martin F.M."/>
            <person name="Hacquard S."/>
        </authorList>
    </citation>
    <scope>NUCLEOTIDE SEQUENCE</scope>
    <source>
        <strain evidence="10">MPI-CAGE-CH-0235</strain>
    </source>
</reference>
<feature type="transmembrane region" description="Helical" evidence="7">
    <location>
        <begin position="530"/>
        <end position="551"/>
    </location>
</feature>
<evidence type="ECO:0000313" key="11">
    <source>
        <dbReference type="Proteomes" id="UP000813444"/>
    </source>
</evidence>
<dbReference type="SUPFAM" id="SSF81665">
    <property type="entry name" value="Calcium ATPase, transmembrane domain M"/>
    <property type="match status" value="1"/>
</dbReference>
<dbReference type="InterPro" id="IPR008250">
    <property type="entry name" value="ATPase_P-typ_transduc_dom_A_sf"/>
</dbReference>
<dbReference type="OrthoDB" id="432719at2759"/>
<dbReference type="Pfam" id="PF00702">
    <property type="entry name" value="Hydrolase"/>
    <property type="match status" value="1"/>
</dbReference>
<dbReference type="GO" id="GO:0030003">
    <property type="term" value="P:intracellular monoatomic cation homeostasis"/>
    <property type="evidence" value="ECO:0007669"/>
    <property type="project" value="UniProtKB-ARBA"/>
</dbReference>
<dbReference type="GO" id="GO:0019829">
    <property type="term" value="F:ATPase-coupled monoatomic cation transmembrane transporter activity"/>
    <property type="evidence" value="ECO:0007669"/>
    <property type="project" value="InterPro"/>
</dbReference>
<dbReference type="InterPro" id="IPR056236">
    <property type="entry name" value="HMA_PCA1"/>
</dbReference>
<dbReference type="InterPro" id="IPR018303">
    <property type="entry name" value="ATPase_P-typ_P_site"/>
</dbReference>
<dbReference type="PRINTS" id="PR00119">
    <property type="entry name" value="CATATPASE"/>
</dbReference>
<dbReference type="EMBL" id="JAGPNK010000003">
    <property type="protein sequence ID" value="KAH7324303.1"/>
    <property type="molecule type" value="Genomic_DNA"/>
</dbReference>
<proteinExistence type="inferred from homology"/>
<dbReference type="GO" id="GO:0005524">
    <property type="term" value="F:ATP binding"/>
    <property type="evidence" value="ECO:0007669"/>
    <property type="project" value="UniProtKB-UniRule"/>
</dbReference>
<accession>A0A8K0WUR7</accession>
<evidence type="ECO:0000256" key="5">
    <source>
        <dbReference type="ARBA" id="ARBA00022989"/>
    </source>
</evidence>
<feature type="domain" description="HMA" evidence="9">
    <location>
        <begin position="348"/>
        <end position="411"/>
    </location>
</feature>
<dbReference type="SUPFAM" id="SSF81653">
    <property type="entry name" value="Calcium ATPase, transduction domain A"/>
    <property type="match status" value="1"/>
</dbReference>
<gene>
    <name evidence="10" type="ORF">B0I35DRAFT_449314</name>
</gene>
<dbReference type="InterPro" id="IPR036163">
    <property type="entry name" value="HMA_dom_sf"/>
</dbReference>
<dbReference type="InterPro" id="IPR006121">
    <property type="entry name" value="HMA_dom"/>
</dbReference>
<dbReference type="SUPFAM" id="SSF55008">
    <property type="entry name" value="HMA, heavy metal-associated domain"/>
    <property type="match status" value="1"/>
</dbReference>
<sequence length="1146" mass="119536">MGKDCCGGGADNEKPPVVPRAEVGGCAGDGCCAPAGPDASGSDCEAGCCADDAAIKDNKDKPADGCCSGGTCGAQPESESDADSCADADADDCQAGCCGGGGAPAERKAEQDDCCGGGRDAEPGCCDGCDDDSDASTRDVKLECCTSKDEQCDEKCIIAAAAMECEKTCDDDAAHNDATGHQHDHDKNGHHPASACSTHLTKAFEQYGAYLETARCICRSILDRGLPASCCDKTDKPKAAKVARVDADTAVFGTSGHSTAHSMHQSGAGHHGQHHHRTLGGMKHRGKKARAPVSTQQDDLAIKPVKSNQGSCCSDGCDDPADPSQKSRRAAVTIRNKEIDVENDAGLEHVALIVAGMTCSGCGSKLERILNAAPGVSNVRVNFVRGTAEFSLDPSGEKADHLIRETEKATGFSCTRLTGNDQSLDLLATGDAAKALTELAIPGITEVNIINKKVIRVSYDPAIIGARSLVDQIGSLANGLAPPAADPSVASGRKKLYDLLVKTSVSAVLTIPVCVLAWGEDLVDGRTRAYISLVLATLVQLVAVPTLYRPAILSLIHDRSIEMDMLVCISITAAYLYSLVAFGFRMANQPLETSEFFETSTLLITLILLGRLIAAVARIRAVAAVSLRSLQASTATLVDDGKEYEIDARLLQYGDKFMVQPHTRIPTDGVVTSGSSEVDESMLTGESMPVTKKTGDPIIAGTVNGSGVITASLTRLPGKNTVTDIAELVEEAAGSKPKMQDLADRVASWFVPVVTTIAVLTTVIWVIVGLRVRNERAGEAVPDAITYAVAVLAVSCPCALGLAVPMVLVIAGGIAARGGVVIKTAECTAEARKVTDVVLDKTGTLTEGTLDVLAEEYFIAPQEAIAVTKALVSSNNHPVSAAVAKHLEQAVAKAADIGDVQAIPGCGVQATKAGSLFQAGTPSWTQNEANPAVHRLLTDSMTVLLVTRNSTPIALFGLRANLRPEANAVIAKLKSRNITIHLVSGDQVDAVKSTADSVGILPDNVRAKCTPAQKREYVASLMAENKFVMFCGDGTNDAVAVAQANVGVQLGNSYSSSDITRGAADVVLLAGLGGIPFLLDVSRVAFHRMVFNFVWSGVYNVLAILLAAGAFVNFRIPPAYAGLGEIVSVLPVIFAAMTMFLVKLRA</sequence>
<dbReference type="InterPro" id="IPR023299">
    <property type="entry name" value="ATPase_P-typ_cyto_dom_N"/>
</dbReference>
<dbReference type="PANTHER" id="PTHR46594:SF4">
    <property type="entry name" value="P-TYPE CATION-TRANSPORTING ATPASE"/>
    <property type="match status" value="1"/>
</dbReference>
<dbReference type="PROSITE" id="PS00154">
    <property type="entry name" value="ATPASE_E1_E2"/>
    <property type="match status" value="1"/>
</dbReference>
<protein>
    <submittedName>
        <fullName evidence="10">Copper-transporting P-type ATPase</fullName>
    </submittedName>
</protein>
<feature type="transmembrane region" description="Helical" evidence="7">
    <location>
        <begin position="787"/>
        <end position="814"/>
    </location>
</feature>